<proteinExistence type="predicted"/>
<feature type="domain" description="DNA mismatch repair proteins mutS family" evidence="4">
    <location>
        <begin position="318"/>
        <end position="499"/>
    </location>
</feature>
<evidence type="ECO:0000256" key="3">
    <source>
        <dbReference type="ARBA" id="ARBA00023125"/>
    </source>
</evidence>
<name>A0A366KMM9_9SPHI</name>
<dbReference type="RefSeq" id="WP_113952012.1">
    <property type="nucleotide sequence ID" value="NZ_QNQU01000041.1"/>
</dbReference>
<dbReference type="GO" id="GO:0005829">
    <property type="term" value="C:cytosol"/>
    <property type="evidence" value="ECO:0007669"/>
    <property type="project" value="TreeGrafter"/>
</dbReference>
<evidence type="ECO:0000256" key="1">
    <source>
        <dbReference type="ARBA" id="ARBA00022741"/>
    </source>
</evidence>
<dbReference type="Gene3D" id="3.40.50.300">
    <property type="entry name" value="P-loop containing nucleotide triphosphate hydrolases"/>
    <property type="match status" value="1"/>
</dbReference>
<dbReference type="Proteomes" id="UP000252081">
    <property type="component" value="Unassembled WGS sequence"/>
</dbReference>
<keyword evidence="1" id="KW-0547">Nucleotide-binding</keyword>
<dbReference type="InterPro" id="IPR027417">
    <property type="entry name" value="P-loop_NTPase"/>
</dbReference>
<evidence type="ECO:0000313" key="5">
    <source>
        <dbReference type="EMBL" id="RBQ02354.1"/>
    </source>
</evidence>
<reference evidence="5 6" key="1">
    <citation type="submission" date="2018-07" db="EMBL/GenBank/DDBJ databases">
        <title>A draft genome of a endophytic bacteria, a new species of Pedobacter.</title>
        <authorList>
            <person name="Zhang Z.D."/>
            <person name="Chen Z.J."/>
        </authorList>
    </citation>
    <scope>NUCLEOTIDE SEQUENCE [LARGE SCALE GENOMIC DNA]</scope>
    <source>
        <strain evidence="5 6">RS10</strain>
    </source>
</reference>
<dbReference type="InterPro" id="IPR045076">
    <property type="entry name" value="MutS"/>
</dbReference>
<dbReference type="SMART" id="SM00534">
    <property type="entry name" value="MUTSac"/>
    <property type="match status" value="1"/>
</dbReference>
<evidence type="ECO:0000313" key="6">
    <source>
        <dbReference type="Proteomes" id="UP000252081"/>
    </source>
</evidence>
<dbReference type="EMBL" id="QNQU01000041">
    <property type="protein sequence ID" value="RBQ02354.1"/>
    <property type="molecule type" value="Genomic_DNA"/>
</dbReference>
<dbReference type="GO" id="GO:0140664">
    <property type="term" value="F:ATP-dependent DNA damage sensor activity"/>
    <property type="evidence" value="ECO:0007669"/>
    <property type="project" value="InterPro"/>
</dbReference>
<organism evidence="5 6">
    <name type="scientific">Pedobacter miscanthi</name>
    <dbReference type="NCBI Taxonomy" id="2259170"/>
    <lineage>
        <taxon>Bacteria</taxon>
        <taxon>Pseudomonadati</taxon>
        <taxon>Bacteroidota</taxon>
        <taxon>Sphingobacteriia</taxon>
        <taxon>Sphingobacteriales</taxon>
        <taxon>Sphingobacteriaceae</taxon>
        <taxon>Pedobacter</taxon>
    </lineage>
</organism>
<sequence length="504" mass="58639">MLFVKGANLEKKFISWQFSVYSFQFFKYAANPTANCKLKKPTINVNSYLEGIYKLIHPQRLMSKFDIDKQTLTDLNIFDAYGLNKSVFSVFNFTATIKGNDKLMEMFRTPSTNIEVINERQELIKYISNYEGDLYLDRTNMDFVESYLMQNSKIKYYSGISALAKAVNYFFYPNQAYYLKEKGIREIIFLLKKLSEIFNTLSSDIKPRLVKEFDDLILILLKQSLIKEITGRDERKISLFELERLDFIFRKTEFRTIKQLLDLVYQFDAFFSVVKASRKYNLNLPKVSASKQHLNIKGVFHPFLEHPVANNMTFEAGKNVCFLTGSNMAGKSTFLKSVGISIYLAHLGFPVPAASMETGIWQGLVSTINLPDNLNQGYSHFYNEVLRVKHVAEKIKVSKNIFVIFDELFRGTNVKDAFDGSLSIIKSFSKIKDCYFMISTHIVEVAEMIRHEENMLFKYLFTRMENGKPIFTYKLRDGITEERIGMWIIENEKITEILNNRDLN</sequence>
<protein>
    <recommendedName>
        <fullName evidence="4">DNA mismatch repair proteins mutS family domain-containing protein</fullName>
    </recommendedName>
</protein>
<keyword evidence="3" id="KW-0238">DNA-binding</keyword>
<dbReference type="InterPro" id="IPR036187">
    <property type="entry name" value="DNA_mismatch_repair_MutS_sf"/>
</dbReference>
<dbReference type="InterPro" id="IPR000432">
    <property type="entry name" value="DNA_mismatch_repair_MutS_C"/>
</dbReference>
<dbReference type="Gene3D" id="1.10.1420.10">
    <property type="match status" value="1"/>
</dbReference>
<accession>A0A366KMM9</accession>
<dbReference type="SUPFAM" id="SSF52540">
    <property type="entry name" value="P-loop containing nucleoside triphosphate hydrolases"/>
    <property type="match status" value="1"/>
</dbReference>
<comment type="caution">
    <text evidence="5">The sequence shown here is derived from an EMBL/GenBank/DDBJ whole genome shotgun (WGS) entry which is preliminary data.</text>
</comment>
<dbReference type="PANTHER" id="PTHR11361:SF99">
    <property type="entry name" value="DNA MISMATCH REPAIR PROTEIN"/>
    <property type="match status" value="1"/>
</dbReference>
<gene>
    <name evidence="5" type="ORF">DRW42_27185</name>
</gene>
<dbReference type="Pfam" id="PF00488">
    <property type="entry name" value="MutS_V"/>
    <property type="match status" value="1"/>
</dbReference>
<evidence type="ECO:0000259" key="4">
    <source>
        <dbReference type="SMART" id="SM00534"/>
    </source>
</evidence>
<dbReference type="GO" id="GO:0030983">
    <property type="term" value="F:mismatched DNA binding"/>
    <property type="evidence" value="ECO:0007669"/>
    <property type="project" value="InterPro"/>
</dbReference>
<dbReference type="GO" id="GO:0005524">
    <property type="term" value="F:ATP binding"/>
    <property type="evidence" value="ECO:0007669"/>
    <property type="project" value="UniProtKB-KW"/>
</dbReference>
<evidence type="ECO:0000256" key="2">
    <source>
        <dbReference type="ARBA" id="ARBA00022840"/>
    </source>
</evidence>
<dbReference type="OrthoDB" id="1097361at2"/>
<dbReference type="GO" id="GO:0006298">
    <property type="term" value="P:mismatch repair"/>
    <property type="evidence" value="ECO:0007669"/>
    <property type="project" value="InterPro"/>
</dbReference>
<dbReference type="SUPFAM" id="SSF48334">
    <property type="entry name" value="DNA repair protein MutS, domain III"/>
    <property type="match status" value="1"/>
</dbReference>
<keyword evidence="6" id="KW-1185">Reference proteome</keyword>
<dbReference type="AlphaFoldDB" id="A0A366KMM9"/>
<dbReference type="PANTHER" id="PTHR11361">
    <property type="entry name" value="DNA MISMATCH REPAIR PROTEIN MUTS FAMILY MEMBER"/>
    <property type="match status" value="1"/>
</dbReference>
<keyword evidence="2" id="KW-0067">ATP-binding</keyword>